<evidence type="ECO:0000256" key="1">
    <source>
        <dbReference type="SAM" id="MobiDB-lite"/>
    </source>
</evidence>
<evidence type="ECO:0000313" key="2">
    <source>
        <dbReference type="EMBL" id="AKM29571.1"/>
    </source>
</evidence>
<feature type="region of interest" description="Disordered" evidence="1">
    <location>
        <begin position="1"/>
        <end position="35"/>
    </location>
</feature>
<feature type="region of interest" description="Disordered" evidence="1">
    <location>
        <begin position="674"/>
        <end position="705"/>
    </location>
</feature>
<dbReference type="EMBL" id="CP011807">
    <property type="protein sequence ID" value="AKM29571.1"/>
    <property type="molecule type" value="Genomic_DNA"/>
</dbReference>
<evidence type="ECO:0000313" key="3">
    <source>
        <dbReference type="Proteomes" id="UP000035651"/>
    </source>
</evidence>
<accession>A0A0H3WSN7</accession>
<name>A0A0H3WSN7_9BURK</name>
<sequence>MSVKRKALLRTDNAPARQSTRSPTREGRVAPDPADIDETVVVANPADFPPDAAPYNLIRSDTLTQPLLFKGPITAAMYPRCLFRVYYDGGLDTAEHEMQPADFENGYISMTLAPEVYAREDGMHTFKWDWKSDTETNFTDPSDVTFFTIDRQKPGVPMLGDIEFPDDVHENGLTDARLTELGNKLPGEVPSYTDRIHGDTAVGIVRNIAGDEERTAPFQIPYMQAGEPVVLEFTREMLARLGDGLLTFTYIVTDLAGNVSDESEPVVIDVFLKPGIPDLDPPLVPLYDDDAPTPPDIKLIDEVDARTPVEVHIPGHPELATGDVFVVWWGTREQPPVIFTGDDASAPVILQIKIPYGEVSGEWADAAQDADGFATIPVNYVVFRANKEVGRPPAPHNVVVNLSQAGGVDPDPETPENEALGFPYVHHSQWNSDRINYIPDASLQEDHEFFVPWFARNPDGTPSGDDAFRGGDDVIVMYNGEVFDERPVSGSDVSAKQDLKFVLPWEVVKAAGSGIKPIQYLAIRYFDDNRRENTSVSPPADVEVEDSSDIPGGPDGLLPARFVADIVRWSEVSVVGHAPLTVKAYEGMRVGDKVRVHVTADEFFPNDQTYGDPYPRAEWGGDQNKHPHPVYPHEIVVTDDNIDTDLTFGWPQELVHWTYIYGMARITYSVTRPDGKRADARAGADQRTDVSQAGQPEPDSYGLTAPRITFSEANRTGARNSPQRMAALNDFASQFRTSRQARAHLRQRRMQAGKVKHAAVAARDDNLTPIQAKLREIAMRPIPKTKRNE</sequence>
<gene>
    <name evidence="2" type="ORF">AB870_04610</name>
</gene>
<reference evidence="2" key="1">
    <citation type="submission" date="2016-06" db="EMBL/GenBank/DDBJ databases">
        <title>Complete Genome Sequence of Pandoraea faecigallinarum DSM-23572.</title>
        <authorList>
            <person name="Yong D."/>
            <person name="Ee R."/>
            <person name="Lim Y.-L."/>
            <person name="Yin W.-F."/>
            <person name="Chan K.-G."/>
        </authorList>
    </citation>
    <scope>NUCLEOTIDE SEQUENCE</scope>
    <source>
        <strain evidence="2">DSM 23572</strain>
    </source>
</reference>
<dbReference type="Proteomes" id="UP000035651">
    <property type="component" value="Chromosome"/>
</dbReference>
<feature type="compositionally biased region" description="Basic and acidic residues" evidence="1">
    <location>
        <begin position="674"/>
        <end position="688"/>
    </location>
</feature>
<keyword evidence="3" id="KW-1185">Reference proteome</keyword>
<dbReference type="STRING" id="656179.AB870_04610"/>
<dbReference type="AlphaFoldDB" id="A0A0H3WSN7"/>
<dbReference type="KEGG" id="pfg:AB870_04610"/>
<feature type="region of interest" description="Disordered" evidence="1">
    <location>
        <begin position="532"/>
        <end position="551"/>
    </location>
</feature>
<dbReference type="PATRIC" id="fig|656179.3.peg.1009"/>
<proteinExistence type="predicted"/>
<organism evidence="2 3">
    <name type="scientific">Pandoraea faecigallinarum</name>
    <dbReference type="NCBI Taxonomy" id="656179"/>
    <lineage>
        <taxon>Bacteria</taxon>
        <taxon>Pseudomonadati</taxon>
        <taxon>Pseudomonadota</taxon>
        <taxon>Betaproteobacteria</taxon>
        <taxon>Burkholderiales</taxon>
        <taxon>Burkholderiaceae</taxon>
        <taxon>Pandoraea</taxon>
    </lineage>
</organism>
<protein>
    <submittedName>
        <fullName evidence="2">Uncharacterized protein</fullName>
    </submittedName>
</protein>